<evidence type="ECO:0000256" key="1">
    <source>
        <dbReference type="SAM" id="MobiDB-lite"/>
    </source>
</evidence>
<sequence length="50" mass="5764">EAFDCPDAARPVLDGHPERVQHDGRCRRRRSEGWREGRRQGPGLQGRQVL</sequence>
<organism evidence="2">
    <name type="scientific">uncultured Lysobacter sp</name>
    <dbReference type="NCBI Taxonomy" id="271060"/>
    <lineage>
        <taxon>Bacteria</taxon>
        <taxon>Pseudomonadati</taxon>
        <taxon>Pseudomonadota</taxon>
        <taxon>Gammaproteobacteria</taxon>
        <taxon>Lysobacterales</taxon>
        <taxon>Lysobacteraceae</taxon>
        <taxon>Lysobacter</taxon>
        <taxon>environmental samples</taxon>
    </lineage>
</organism>
<dbReference type="AlphaFoldDB" id="A0A6J4L038"/>
<proteinExistence type="predicted"/>
<feature type="non-terminal residue" evidence="2">
    <location>
        <position position="50"/>
    </location>
</feature>
<feature type="compositionally biased region" description="Basic and acidic residues" evidence="1">
    <location>
        <begin position="13"/>
        <end position="24"/>
    </location>
</feature>
<dbReference type="EMBL" id="CADCUA010000318">
    <property type="protein sequence ID" value="CAA9320362.1"/>
    <property type="molecule type" value="Genomic_DNA"/>
</dbReference>
<protein>
    <submittedName>
        <fullName evidence="2">Uncharacterized protein</fullName>
    </submittedName>
</protein>
<reference evidence="2" key="1">
    <citation type="submission" date="2020-02" db="EMBL/GenBank/DDBJ databases">
        <authorList>
            <person name="Meier V. D."/>
        </authorList>
    </citation>
    <scope>NUCLEOTIDE SEQUENCE</scope>
    <source>
        <strain evidence="2">AVDCRST_MAG71</strain>
    </source>
</reference>
<accession>A0A6J4L038</accession>
<feature type="non-terminal residue" evidence="2">
    <location>
        <position position="1"/>
    </location>
</feature>
<name>A0A6J4L038_9GAMM</name>
<feature type="region of interest" description="Disordered" evidence="1">
    <location>
        <begin position="1"/>
        <end position="50"/>
    </location>
</feature>
<feature type="compositionally biased region" description="Low complexity" evidence="1">
    <location>
        <begin position="41"/>
        <end position="50"/>
    </location>
</feature>
<evidence type="ECO:0000313" key="2">
    <source>
        <dbReference type="EMBL" id="CAA9320362.1"/>
    </source>
</evidence>
<gene>
    <name evidence="2" type="ORF">AVDCRST_MAG71-1235</name>
</gene>